<comment type="caution">
    <text evidence="2">The sequence shown here is derived from an EMBL/GenBank/DDBJ whole genome shotgun (WGS) entry which is preliminary data.</text>
</comment>
<feature type="compositionally biased region" description="Low complexity" evidence="1">
    <location>
        <begin position="46"/>
        <end position="68"/>
    </location>
</feature>
<accession>A0A9P6ZX59</accession>
<organism evidence="2 3">
    <name type="scientific">Suillus placidus</name>
    <dbReference type="NCBI Taxonomy" id="48579"/>
    <lineage>
        <taxon>Eukaryota</taxon>
        <taxon>Fungi</taxon>
        <taxon>Dikarya</taxon>
        <taxon>Basidiomycota</taxon>
        <taxon>Agaricomycotina</taxon>
        <taxon>Agaricomycetes</taxon>
        <taxon>Agaricomycetidae</taxon>
        <taxon>Boletales</taxon>
        <taxon>Suillineae</taxon>
        <taxon>Suillaceae</taxon>
        <taxon>Suillus</taxon>
    </lineage>
</organism>
<feature type="compositionally biased region" description="Pro residues" evidence="1">
    <location>
        <begin position="249"/>
        <end position="261"/>
    </location>
</feature>
<reference evidence="2" key="1">
    <citation type="journal article" date="2020" name="New Phytol.">
        <title>Comparative genomics reveals dynamic genome evolution in host specialist ectomycorrhizal fungi.</title>
        <authorList>
            <person name="Lofgren L.A."/>
            <person name="Nguyen N.H."/>
            <person name="Vilgalys R."/>
            <person name="Ruytinx J."/>
            <person name="Liao H.L."/>
            <person name="Branco S."/>
            <person name="Kuo A."/>
            <person name="LaButti K."/>
            <person name="Lipzen A."/>
            <person name="Andreopoulos W."/>
            <person name="Pangilinan J."/>
            <person name="Riley R."/>
            <person name="Hundley H."/>
            <person name="Na H."/>
            <person name="Barry K."/>
            <person name="Grigoriev I.V."/>
            <person name="Stajich J.E."/>
            <person name="Kennedy P.G."/>
        </authorList>
    </citation>
    <scope>NUCLEOTIDE SEQUENCE</scope>
    <source>
        <strain evidence="2">DOB743</strain>
    </source>
</reference>
<feature type="compositionally biased region" description="Low complexity" evidence="1">
    <location>
        <begin position="88"/>
        <end position="128"/>
    </location>
</feature>
<sequence length="313" mass="33019">MDVDDASAPLSPAATPAVKAKVVKSLGSVPATSSNHVNGKTSAFASSKRPSRPSLSSTPSNSNMPSLTIATSTSKPCRADIAKLFQNPLSSSPQPSSDTSSPSTRPSNLPSHHQPSSSSSQQPQQPSQLGTHSYSQFVPNTMRPPQQPSGTPRSPGFPRAVPNVQGQSRQGAAPGGPGGPPIPASPRMAPHPHQAPPGGIAPQVPMQPMSWGGYYYMDPYQPQPPWGYYYYAMPSQHMHQQPHPKHVPHVPPPHQPGPLPMSPRSVAPQLPGSPIMVHAIPHPPHTPQPPPSMSSPPPTPSTAHTFHRQCTSP</sequence>
<gene>
    <name evidence="2" type="ORF">EV702DRAFT_193033</name>
</gene>
<dbReference type="Proteomes" id="UP000714275">
    <property type="component" value="Unassembled WGS sequence"/>
</dbReference>
<evidence type="ECO:0000256" key="1">
    <source>
        <dbReference type="SAM" id="MobiDB-lite"/>
    </source>
</evidence>
<evidence type="ECO:0000313" key="2">
    <source>
        <dbReference type="EMBL" id="KAG1778191.1"/>
    </source>
</evidence>
<dbReference type="OrthoDB" id="2692735at2759"/>
<protein>
    <submittedName>
        <fullName evidence="2">Uncharacterized protein</fullName>
    </submittedName>
</protein>
<dbReference type="AlphaFoldDB" id="A0A9P6ZX59"/>
<feature type="region of interest" description="Disordered" evidence="1">
    <location>
        <begin position="28"/>
        <end position="202"/>
    </location>
</feature>
<feature type="region of interest" description="Disordered" evidence="1">
    <location>
        <begin position="238"/>
        <end position="313"/>
    </location>
</feature>
<proteinExistence type="predicted"/>
<keyword evidence="3" id="KW-1185">Reference proteome</keyword>
<feature type="compositionally biased region" description="Pro residues" evidence="1">
    <location>
        <begin position="281"/>
        <end position="300"/>
    </location>
</feature>
<dbReference type="EMBL" id="JABBWD010000017">
    <property type="protein sequence ID" value="KAG1778191.1"/>
    <property type="molecule type" value="Genomic_DNA"/>
</dbReference>
<feature type="compositionally biased region" description="Polar residues" evidence="1">
    <location>
        <begin position="129"/>
        <end position="139"/>
    </location>
</feature>
<evidence type="ECO:0000313" key="3">
    <source>
        <dbReference type="Proteomes" id="UP000714275"/>
    </source>
</evidence>
<name>A0A9P6ZX59_9AGAM</name>
<feature type="compositionally biased region" description="Polar residues" evidence="1">
    <location>
        <begin position="30"/>
        <end position="45"/>
    </location>
</feature>